<name>A0A9D5K933_UNCW3</name>
<dbReference type="PANTHER" id="PTHR47561:SF1">
    <property type="entry name" value="POLYSACCHARIDE DEACETYLASE FAMILY PROTEIN (AFU_ORTHOLOGUE AFUA_6G05030)"/>
    <property type="match status" value="1"/>
</dbReference>
<gene>
    <name evidence="2" type="ORF">GF359_05350</name>
</gene>
<dbReference type="AlphaFoldDB" id="A0A9D5K933"/>
<dbReference type="Pfam" id="PF11959">
    <property type="entry name" value="DUF3473"/>
    <property type="match status" value="1"/>
</dbReference>
<dbReference type="NCBIfam" id="TIGR03006">
    <property type="entry name" value="pepcterm_polyde"/>
    <property type="match status" value="1"/>
</dbReference>
<comment type="caution">
    <text evidence="2">The sequence shown here is derived from an EMBL/GenBank/DDBJ whole genome shotgun (WGS) entry which is preliminary data.</text>
</comment>
<dbReference type="Proteomes" id="UP000630660">
    <property type="component" value="Unassembled WGS sequence"/>
</dbReference>
<dbReference type="Gene3D" id="3.20.20.370">
    <property type="entry name" value="Glycoside hydrolase/deacetylase"/>
    <property type="match status" value="1"/>
</dbReference>
<dbReference type="InterPro" id="IPR002509">
    <property type="entry name" value="NODB_dom"/>
</dbReference>
<dbReference type="Pfam" id="PF01522">
    <property type="entry name" value="Polysacc_deac_1"/>
    <property type="match status" value="1"/>
</dbReference>
<dbReference type="PROSITE" id="PS51677">
    <property type="entry name" value="NODB"/>
    <property type="match status" value="1"/>
</dbReference>
<dbReference type="GO" id="GO:0016810">
    <property type="term" value="F:hydrolase activity, acting on carbon-nitrogen (but not peptide) bonds"/>
    <property type="evidence" value="ECO:0007669"/>
    <property type="project" value="InterPro"/>
</dbReference>
<sequence>MKNALSVDVEEWFCGHILQKGLDEKGWEAQGLRALKVTRKLLRILERHKTKATFFMLGWLVERIPELIIEIEEAGHEIGIHGYAHVSITEMTPEEFEEDLVKALNITKTFAKSKIYGFRAPHFTITKKTLWALETLTKHGLKYDSSVFPLSFHPDYGIDDSNLSIYKITPRMIEVPLSVIDILGKRVPCSGGGYFRVYPYGLTKYLLTRCNREGRPIVFYLHPWELDPDQPRIHIPFYNKIRHYYNLDKVEYRLNRLLEDFSFSTIKEVIGL</sequence>
<dbReference type="InterPro" id="IPR014344">
    <property type="entry name" value="XrtA_polysacc_deacetyl"/>
</dbReference>
<proteinExistence type="predicted"/>
<dbReference type="CDD" id="cd10941">
    <property type="entry name" value="CE4_PuuE_HpPgdA_like_2"/>
    <property type="match status" value="1"/>
</dbReference>
<dbReference type="InterPro" id="IPR045235">
    <property type="entry name" value="PuuE_HpPgdA-like"/>
</dbReference>
<dbReference type="GO" id="GO:0005975">
    <property type="term" value="P:carbohydrate metabolic process"/>
    <property type="evidence" value="ECO:0007669"/>
    <property type="project" value="InterPro"/>
</dbReference>
<evidence type="ECO:0000313" key="2">
    <source>
        <dbReference type="EMBL" id="MBD3364621.1"/>
    </source>
</evidence>
<accession>A0A9D5K933</accession>
<dbReference type="InterPro" id="IPR022560">
    <property type="entry name" value="DUF3473"/>
</dbReference>
<dbReference type="InterPro" id="IPR011330">
    <property type="entry name" value="Glyco_hydro/deAcase_b/a-brl"/>
</dbReference>
<feature type="domain" description="NodB homology" evidence="1">
    <location>
        <begin position="21"/>
        <end position="272"/>
    </location>
</feature>
<dbReference type="SUPFAM" id="SSF88713">
    <property type="entry name" value="Glycoside hydrolase/deacetylase"/>
    <property type="match status" value="1"/>
</dbReference>
<dbReference type="PANTHER" id="PTHR47561">
    <property type="entry name" value="POLYSACCHARIDE DEACETYLASE FAMILY PROTEIN (AFU_ORTHOLOGUE AFUA_6G05030)"/>
    <property type="match status" value="1"/>
</dbReference>
<evidence type="ECO:0000259" key="1">
    <source>
        <dbReference type="PROSITE" id="PS51677"/>
    </source>
</evidence>
<organism evidence="2 3">
    <name type="scientific">candidate division WOR-3 bacterium</name>
    <dbReference type="NCBI Taxonomy" id="2052148"/>
    <lineage>
        <taxon>Bacteria</taxon>
        <taxon>Bacteria division WOR-3</taxon>
    </lineage>
</organism>
<evidence type="ECO:0000313" key="3">
    <source>
        <dbReference type="Proteomes" id="UP000630660"/>
    </source>
</evidence>
<reference evidence="2" key="1">
    <citation type="submission" date="2019-11" db="EMBL/GenBank/DDBJ databases">
        <title>Microbial mats filling the niche in hypersaline microbial mats.</title>
        <authorList>
            <person name="Wong H.L."/>
            <person name="Macleod F.I."/>
            <person name="White R.A. III"/>
            <person name="Burns B.P."/>
        </authorList>
    </citation>
    <scope>NUCLEOTIDE SEQUENCE</scope>
    <source>
        <strain evidence="2">Bin_327</strain>
    </source>
</reference>
<protein>
    <submittedName>
        <fullName evidence="2">DUF3473 domain-containing protein</fullName>
    </submittedName>
</protein>
<dbReference type="EMBL" id="WJKJ01000169">
    <property type="protein sequence ID" value="MBD3364621.1"/>
    <property type="molecule type" value="Genomic_DNA"/>
</dbReference>